<keyword evidence="11" id="KW-1185">Reference proteome</keyword>
<sequence length="60" mass="6459">MGFLRDIGLPGVLVIVVAALLIFGPQKLPEVGSSLGKMITEFKKALNGETSKEDKNTEEK</sequence>
<dbReference type="PRINTS" id="PR01506">
    <property type="entry name" value="TATBPROTEIN"/>
</dbReference>
<organism evidence="10 11">
    <name type="scientific">Streptococcus saliviloxodontae</name>
    <dbReference type="NCBI Taxonomy" id="1349416"/>
    <lineage>
        <taxon>Bacteria</taxon>
        <taxon>Bacillati</taxon>
        <taxon>Bacillota</taxon>
        <taxon>Bacilli</taxon>
        <taxon>Lactobacillales</taxon>
        <taxon>Streptococcaceae</taxon>
        <taxon>Streptococcus</taxon>
    </lineage>
</organism>
<keyword evidence="8 9" id="KW-0472">Membrane</keyword>
<evidence type="ECO:0000313" key="10">
    <source>
        <dbReference type="EMBL" id="MBM7636508.1"/>
    </source>
</evidence>
<keyword evidence="4 9" id="KW-0812">Transmembrane</keyword>
<keyword evidence="6 9" id="KW-1133">Transmembrane helix</keyword>
<gene>
    <name evidence="9" type="primary">tatA</name>
    <name evidence="10" type="ORF">JOC31_001332</name>
</gene>
<comment type="subcellular location">
    <subcellularLocation>
        <location evidence="1 9">Cell membrane</location>
        <topology evidence="1 9">Single-pass membrane protein</topology>
    </subcellularLocation>
</comment>
<comment type="caution">
    <text evidence="10">The sequence shown here is derived from an EMBL/GenBank/DDBJ whole genome shotgun (WGS) entry which is preliminary data.</text>
</comment>
<evidence type="ECO:0000256" key="6">
    <source>
        <dbReference type="ARBA" id="ARBA00022989"/>
    </source>
</evidence>
<comment type="function">
    <text evidence="9">Part of the twin-arginine translocation (Tat) system that transports large folded proteins containing a characteristic twin-arginine motif in their signal peptide across membranes. TatA could form the protein-conducting channel of the Tat system.</text>
</comment>
<keyword evidence="3 9" id="KW-1003">Cell membrane</keyword>
<dbReference type="InterPro" id="IPR003369">
    <property type="entry name" value="TatA/B/E"/>
</dbReference>
<comment type="similarity">
    <text evidence="9">Belongs to the TatA/E family.</text>
</comment>
<dbReference type="NCBIfam" id="TIGR01411">
    <property type="entry name" value="tatAE"/>
    <property type="match status" value="1"/>
</dbReference>
<evidence type="ECO:0000256" key="4">
    <source>
        <dbReference type="ARBA" id="ARBA00022692"/>
    </source>
</evidence>
<evidence type="ECO:0000256" key="5">
    <source>
        <dbReference type="ARBA" id="ARBA00022927"/>
    </source>
</evidence>
<dbReference type="RefSeq" id="WP_205017382.1">
    <property type="nucleotide sequence ID" value="NZ_JAFBEI010000026.1"/>
</dbReference>
<evidence type="ECO:0000313" key="11">
    <source>
        <dbReference type="Proteomes" id="UP000809081"/>
    </source>
</evidence>
<protein>
    <recommendedName>
        <fullName evidence="9">Sec-independent protein translocase protein TatA</fullName>
    </recommendedName>
</protein>
<evidence type="ECO:0000256" key="3">
    <source>
        <dbReference type="ARBA" id="ARBA00022475"/>
    </source>
</evidence>
<name>A0ABS2PNW9_9STRE</name>
<dbReference type="Gene3D" id="1.20.5.3310">
    <property type="match status" value="1"/>
</dbReference>
<dbReference type="Proteomes" id="UP000809081">
    <property type="component" value="Unassembled WGS sequence"/>
</dbReference>
<keyword evidence="2 9" id="KW-0813">Transport</keyword>
<keyword evidence="7 9" id="KW-0811">Translocation</keyword>
<dbReference type="Pfam" id="PF02416">
    <property type="entry name" value="TatA_B_E"/>
    <property type="match status" value="1"/>
</dbReference>
<accession>A0ABS2PNW9</accession>
<evidence type="ECO:0000256" key="2">
    <source>
        <dbReference type="ARBA" id="ARBA00022448"/>
    </source>
</evidence>
<dbReference type="PANTHER" id="PTHR42982">
    <property type="entry name" value="SEC-INDEPENDENT PROTEIN TRANSLOCASE PROTEIN TATA"/>
    <property type="match status" value="1"/>
</dbReference>
<keyword evidence="5 9" id="KW-0653">Protein transport</keyword>
<dbReference type="HAMAP" id="MF_00236">
    <property type="entry name" value="TatA_E"/>
    <property type="match status" value="1"/>
</dbReference>
<evidence type="ECO:0000256" key="7">
    <source>
        <dbReference type="ARBA" id="ARBA00023010"/>
    </source>
</evidence>
<proteinExistence type="inferred from homology"/>
<evidence type="ECO:0000256" key="9">
    <source>
        <dbReference type="HAMAP-Rule" id="MF_00236"/>
    </source>
</evidence>
<dbReference type="InterPro" id="IPR006312">
    <property type="entry name" value="TatA/E"/>
</dbReference>
<dbReference type="PANTHER" id="PTHR42982:SF1">
    <property type="entry name" value="SEC-INDEPENDENT PROTEIN TRANSLOCASE PROTEIN TATA"/>
    <property type="match status" value="1"/>
</dbReference>
<dbReference type="NCBIfam" id="NF011430">
    <property type="entry name" value="PRK14861.1"/>
    <property type="match status" value="1"/>
</dbReference>
<evidence type="ECO:0000256" key="8">
    <source>
        <dbReference type="ARBA" id="ARBA00023136"/>
    </source>
</evidence>
<reference evidence="10 11" key="1">
    <citation type="submission" date="2021-01" db="EMBL/GenBank/DDBJ databases">
        <title>Genomic Encyclopedia of Type Strains, Phase IV (KMG-IV): sequencing the most valuable type-strain genomes for metagenomic binning, comparative biology and taxonomic classification.</title>
        <authorList>
            <person name="Goeker M."/>
        </authorList>
    </citation>
    <scope>NUCLEOTIDE SEQUENCE [LARGE SCALE GENOMIC DNA]</scope>
    <source>
        <strain evidence="10 11">DSM 27513</strain>
    </source>
</reference>
<feature type="transmembrane region" description="Helical" evidence="9">
    <location>
        <begin position="7"/>
        <end position="24"/>
    </location>
</feature>
<comment type="subunit">
    <text evidence="9">Forms a complex with TatC.</text>
</comment>
<dbReference type="EMBL" id="JAFBEI010000026">
    <property type="protein sequence ID" value="MBM7636508.1"/>
    <property type="molecule type" value="Genomic_DNA"/>
</dbReference>
<evidence type="ECO:0000256" key="1">
    <source>
        <dbReference type="ARBA" id="ARBA00004162"/>
    </source>
</evidence>